<feature type="region of interest" description="Disordered" evidence="1">
    <location>
        <begin position="495"/>
        <end position="519"/>
    </location>
</feature>
<feature type="region of interest" description="Disordered" evidence="1">
    <location>
        <begin position="381"/>
        <end position="422"/>
    </location>
</feature>
<dbReference type="AlphaFoldDB" id="A0A316VUA4"/>
<feature type="compositionally biased region" description="Low complexity" evidence="1">
    <location>
        <begin position="14"/>
        <end position="30"/>
    </location>
</feature>
<evidence type="ECO:0000256" key="1">
    <source>
        <dbReference type="SAM" id="MobiDB-lite"/>
    </source>
</evidence>
<dbReference type="InParanoid" id="A0A316VUA4"/>
<feature type="region of interest" description="Disordered" evidence="1">
    <location>
        <begin position="1"/>
        <end position="203"/>
    </location>
</feature>
<feature type="compositionally biased region" description="Basic residues" evidence="1">
    <location>
        <begin position="171"/>
        <end position="181"/>
    </location>
</feature>
<reference evidence="2 3" key="1">
    <citation type="journal article" date="2018" name="Mol. Biol. Evol.">
        <title>Broad Genomic Sampling Reveals a Smut Pathogenic Ancestry of the Fungal Clade Ustilaginomycotina.</title>
        <authorList>
            <person name="Kijpornyongpan T."/>
            <person name="Mondo S.J."/>
            <person name="Barry K."/>
            <person name="Sandor L."/>
            <person name="Lee J."/>
            <person name="Lipzen A."/>
            <person name="Pangilinan J."/>
            <person name="LaButti K."/>
            <person name="Hainaut M."/>
            <person name="Henrissat B."/>
            <person name="Grigoriev I.V."/>
            <person name="Spatafora J.W."/>
            <person name="Aime M.C."/>
        </authorList>
    </citation>
    <scope>NUCLEOTIDE SEQUENCE [LARGE SCALE GENOMIC DNA]</scope>
    <source>
        <strain evidence="2 3">MCA 4658</strain>
    </source>
</reference>
<organism evidence="2 3">
    <name type="scientific">Ceraceosorus guamensis</name>
    <dbReference type="NCBI Taxonomy" id="1522189"/>
    <lineage>
        <taxon>Eukaryota</taxon>
        <taxon>Fungi</taxon>
        <taxon>Dikarya</taxon>
        <taxon>Basidiomycota</taxon>
        <taxon>Ustilaginomycotina</taxon>
        <taxon>Exobasidiomycetes</taxon>
        <taxon>Ceraceosorales</taxon>
        <taxon>Ceraceosoraceae</taxon>
        <taxon>Ceraceosorus</taxon>
    </lineage>
</organism>
<protein>
    <recommendedName>
        <fullName evidence="4">FAR1 domain-containing protein</fullName>
    </recommendedName>
</protein>
<feature type="compositionally biased region" description="Basic and acidic residues" evidence="1">
    <location>
        <begin position="77"/>
        <end position="94"/>
    </location>
</feature>
<gene>
    <name evidence="2" type="ORF">IE81DRAFT_325979</name>
</gene>
<dbReference type="GeneID" id="37036552"/>
<feature type="compositionally biased region" description="Basic and acidic residues" evidence="1">
    <location>
        <begin position="111"/>
        <end position="122"/>
    </location>
</feature>
<evidence type="ECO:0000313" key="2">
    <source>
        <dbReference type="EMBL" id="PWN40013.1"/>
    </source>
</evidence>
<proteinExistence type="predicted"/>
<dbReference type="Proteomes" id="UP000245783">
    <property type="component" value="Unassembled WGS sequence"/>
</dbReference>
<dbReference type="EMBL" id="KZ819434">
    <property type="protein sequence ID" value="PWN40013.1"/>
    <property type="molecule type" value="Genomic_DNA"/>
</dbReference>
<evidence type="ECO:0008006" key="4">
    <source>
        <dbReference type="Google" id="ProtNLM"/>
    </source>
</evidence>
<sequence length="519" mass="55548">MSDEAGPSSAIGHSVPLPTSSTTDLSVSDTPAQAAESTANVGKRGPDEQDAAASVKQQRKRRKAETKRDTGLTNHEAAMDEAAKAEHEAVKEDAQTQPWLTASEPGPSRLPVEERKEAKLGELEPPLADATLADEVDKSGAATTVEFGAKEDKTGAEEGTQDAASTSNQKKSVKSRGKGKSKAAAGADPSNRPPAPTEILFSSPWPATQSDLFPDASSGIAALHVWSKAAGFNVRKRSSYLEEWRKSPFVYLECKKSGVYKNRHGVTEETRRRNRTIERMSCPFRAKVQLRDAEKENATWKLSVNCADHNHLPFETMQRPLAVGSASAGGVKGTSAGQAALESLPVEQGAEQVDHAPGGQDATNQNQATEAIAFLAAQALQSQPSTAPRDDEAQAGFVQQEQRGAEGEDYDEQEGMREQEAREEAEAIAFLAAHALQAEQEQEQGQERAGAAQDALREEADDGHMLQTALEMMAHESEAGADTTLESSGPVEVHMSGYEEEQDAQTNEDVQALDPALEA</sequence>
<keyword evidence="3" id="KW-1185">Reference proteome</keyword>
<dbReference type="RefSeq" id="XP_025367173.1">
    <property type="nucleotide sequence ID" value="XM_025514682.1"/>
</dbReference>
<accession>A0A316VUA4</accession>
<feature type="region of interest" description="Disordered" evidence="1">
    <location>
        <begin position="438"/>
        <end position="458"/>
    </location>
</feature>
<name>A0A316VUA4_9BASI</name>
<evidence type="ECO:0000313" key="3">
    <source>
        <dbReference type="Proteomes" id="UP000245783"/>
    </source>
</evidence>
<dbReference type="OrthoDB" id="10382672at2759"/>